<dbReference type="Pfam" id="PF15575">
    <property type="entry name" value="Imm49"/>
    <property type="match status" value="1"/>
</dbReference>
<keyword evidence="2" id="KW-1185">Reference proteome</keyword>
<sequence length="299" mass="33021">MTVYVARHDMDPDNTGLRVTEADLKRQIGRREDLVESTVDDASEIGSCTGPAFLGAEIALLLDPPARDLETWEAWTVAMQFHNAVFALSEAEKDSTVEYRIDQQVRTLTSPGLLHAANVGTWESAFYLAVTCRANAHAETLCRVSPDRLRRAGEGGGITHNEFSFHLAAAWQAYVNGTPDLVPELRQAMELSDPRRGAFGGEYLDLVSFPQMDVFRLLLMGDAAAFNDGLAQALESFKRYQTREDAPAGVHGVVPLGLLAIACLAYDKARTTPDFTLDVESEYLPKHIVERSWYGEFPV</sequence>
<dbReference type="InterPro" id="IPR029074">
    <property type="entry name" value="Imm49"/>
</dbReference>
<proteinExistence type="predicted"/>
<accession>A0ABU7K1S5</accession>
<dbReference type="RefSeq" id="WP_330089998.1">
    <property type="nucleotide sequence ID" value="NZ_JAUZMY010000002.1"/>
</dbReference>
<organism evidence="1 2">
    <name type="scientific">Nocardiopsis codii</name>
    <dbReference type="NCBI Taxonomy" id="3065942"/>
    <lineage>
        <taxon>Bacteria</taxon>
        <taxon>Bacillati</taxon>
        <taxon>Actinomycetota</taxon>
        <taxon>Actinomycetes</taxon>
        <taxon>Streptosporangiales</taxon>
        <taxon>Nocardiopsidaceae</taxon>
        <taxon>Nocardiopsis</taxon>
    </lineage>
</organism>
<dbReference type="EMBL" id="JAUZMY010000002">
    <property type="protein sequence ID" value="MEE2036200.1"/>
    <property type="molecule type" value="Genomic_DNA"/>
</dbReference>
<reference evidence="1 2" key="1">
    <citation type="submission" date="2023-08" db="EMBL/GenBank/DDBJ databases">
        <authorList>
            <person name="Girao M."/>
            <person name="Carvalho M.F."/>
        </authorList>
    </citation>
    <scope>NUCLEOTIDE SEQUENCE [LARGE SCALE GENOMIC DNA]</scope>
    <source>
        <strain evidence="1 2">CT-R113</strain>
    </source>
</reference>
<protein>
    <submittedName>
        <fullName evidence="1">Immunity 49 family protein</fullName>
    </submittedName>
</protein>
<dbReference type="Proteomes" id="UP001356095">
    <property type="component" value="Unassembled WGS sequence"/>
</dbReference>
<evidence type="ECO:0000313" key="1">
    <source>
        <dbReference type="EMBL" id="MEE2036200.1"/>
    </source>
</evidence>
<name>A0ABU7K1S5_9ACTN</name>
<comment type="caution">
    <text evidence="1">The sequence shown here is derived from an EMBL/GenBank/DDBJ whole genome shotgun (WGS) entry which is preliminary data.</text>
</comment>
<gene>
    <name evidence="1" type="ORF">Q8791_03060</name>
</gene>
<evidence type="ECO:0000313" key="2">
    <source>
        <dbReference type="Proteomes" id="UP001356095"/>
    </source>
</evidence>